<organism evidence="1 2">
    <name type="scientific">Hymenobacter crusticola</name>
    <dbReference type="NCBI Taxonomy" id="1770526"/>
    <lineage>
        <taxon>Bacteria</taxon>
        <taxon>Pseudomonadati</taxon>
        <taxon>Bacteroidota</taxon>
        <taxon>Cytophagia</taxon>
        <taxon>Cytophagales</taxon>
        <taxon>Hymenobacteraceae</taxon>
        <taxon>Hymenobacter</taxon>
    </lineage>
</organism>
<comment type="caution">
    <text evidence="1">The sequence shown here is derived from an EMBL/GenBank/DDBJ whole genome shotgun (WGS) entry which is preliminary data.</text>
</comment>
<evidence type="ECO:0000313" key="2">
    <source>
        <dbReference type="Proteomes" id="UP000194873"/>
    </source>
</evidence>
<dbReference type="AlphaFoldDB" id="A0A243WIX4"/>
<gene>
    <name evidence="1" type="ORF">BXP70_05755</name>
</gene>
<sequence>MLLTVVFTPNITLTKDAIAIENFWSTKRYSPQEFDSISRATIFYSKINFTTKHSHIFMNGTDILDYLTNSAKARAVETELNSMVQDYYSKTHK</sequence>
<name>A0A243WIX4_9BACT</name>
<dbReference type="Proteomes" id="UP000194873">
    <property type="component" value="Unassembled WGS sequence"/>
</dbReference>
<evidence type="ECO:0000313" key="1">
    <source>
        <dbReference type="EMBL" id="OUJ75512.1"/>
    </source>
</evidence>
<proteinExistence type="predicted"/>
<accession>A0A243WIX4</accession>
<reference evidence="1 2" key="1">
    <citation type="submission" date="2017-01" db="EMBL/GenBank/DDBJ databases">
        <title>A new Hymenobacter.</title>
        <authorList>
            <person name="Liang Y."/>
            <person name="Feng F."/>
        </authorList>
    </citation>
    <scope>NUCLEOTIDE SEQUENCE [LARGE SCALE GENOMIC DNA]</scope>
    <source>
        <strain evidence="1">MIMBbqt21</strain>
    </source>
</reference>
<protein>
    <submittedName>
        <fullName evidence="1">Uncharacterized protein</fullName>
    </submittedName>
</protein>
<keyword evidence="2" id="KW-1185">Reference proteome</keyword>
<dbReference type="EMBL" id="MTSE01000002">
    <property type="protein sequence ID" value="OUJ75512.1"/>
    <property type="molecule type" value="Genomic_DNA"/>
</dbReference>